<proteinExistence type="predicted"/>
<feature type="domain" description="Flavoprotein" evidence="6">
    <location>
        <begin position="1"/>
        <end position="144"/>
    </location>
</feature>
<evidence type="ECO:0000256" key="3">
    <source>
        <dbReference type="ARBA" id="ARBA00022643"/>
    </source>
</evidence>
<evidence type="ECO:0000313" key="7">
    <source>
        <dbReference type="EMBL" id="OTA01706.1"/>
    </source>
</evidence>
<evidence type="ECO:0000259" key="6">
    <source>
        <dbReference type="Pfam" id="PF02441"/>
    </source>
</evidence>
<keyword evidence="4" id="KW-0808">Transferase</keyword>
<dbReference type="OrthoDB" id="5126881at2759"/>
<dbReference type="Pfam" id="PF02441">
    <property type="entry name" value="Flavoprotein"/>
    <property type="match status" value="1"/>
</dbReference>
<gene>
    <name evidence="7" type="ORF">A9Z42_0020200</name>
</gene>
<feature type="signal peptide" evidence="5">
    <location>
        <begin position="1"/>
        <end position="18"/>
    </location>
</feature>
<dbReference type="GO" id="GO:0004659">
    <property type="term" value="F:prenyltransferase activity"/>
    <property type="evidence" value="ECO:0007669"/>
    <property type="project" value="UniProtKB-KW"/>
</dbReference>
<feature type="chain" id="PRO_5013729365" description="Flavoprotein domain-containing protein" evidence="5">
    <location>
        <begin position="19"/>
        <end position="171"/>
    </location>
</feature>
<dbReference type="Gene3D" id="3.40.50.1950">
    <property type="entry name" value="Flavin prenyltransferase-like"/>
    <property type="match status" value="1"/>
</dbReference>
<keyword evidence="3" id="KW-0288">FMN</keyword>
<evidence type="ECO:0000313" key="8">
    <source>
        <dbReference type="Proteomes" id="UP000219286"/>
    </source>
</evidence>
<keyword evidence="1" id="KW-0637">Prenyltransferase</keyword>
<comment type="caution">
    <text evidence="7">The sequence shown here is derived from an EMBL/GenBank/DDBJ whole genome shotgun (WGS) entry which is preliminary data.</text>
</comment>
<accession>A0A2H2ZHQ6</accession>
<dbReference type="AlphaFoldDB" id="A0A2H2ZHQ6"/>
<keyword evidence="8" id="KW-1185">Reference proteome</keyword>
<evidence type="ECO:0000256" key="5">
    <source>
        <dbReference type="SAM" id="SignalP"/>
    </source>
</evidence>
<dbReference type="EMBL" id="LFMI01000229">
    <property type="protein sequence ID" value="OTA01706.1"/>
    <property type="molecule type" value="Genomic_DNA"/>
</dbReference>
<evidence type="ECO:0000256" key="4">
    <source>
        <dbReference type="ARBA" id="ARBA00022679"/>
    </source>
</evidence>
<organism evidence="7 8">
    <name type="scientific">Trichoderma parareesei</name>
    <name type="common">Filamentous fungus</name>
    <dbReference type="NCBI Taxonomy" id="858221"/>
    <lineage>
        <taxon>Eukaryota</taxon>
        <taxon>Fungi</taxon>
        <taxon>Dikarya</taxon>
        <taxon>Ascomycota</taxon>
        <taxon>Pezizomycotina</taxon>
        <taxon>Sordariomycetes</taxon>
        <taxon>Hypocreomycetidae</taxon>
        <taxon>Hypocreales</taxon>
        <taxon>Hypocreaceae</taxon>
        <taxon>Trichoderma</taxon>
    </lineage>
</organism>
<keyword evidence="2" id="KW-0285">Flavoprotein</keyword>
<name>A0A2H2ZHQ6_TRIPA</name>
<dbReference type="Proteomes" id="UP000219286">
    <property type="component" value="Unassembled WGS sequence"/>
</dbReference>
<protein>
    <recommendedName>
        <fullName evidence="6">Flavoprotein domain-containing protein</fullName>
    </recommendedName>
</protein>
<reference evidence="7 8" key="1">
    <citation type="journal article" date="2015" name="Genome Announc.">
        <title>Genome sequence and annotation of Trichoderma parareesei, the ancestor of the cellulase producer Trichoderma reesei.</title>
        <authorList>
            <person name="Yang D."/>
            <person name="Pomraning K."/>
            <person name="Kopchinskiy A."/>
            <person name="Karimi Aghcheh R."/>
            <person name="Atanasova L."/>
            <person name="Chenthamara K."/>
            <person name="Baker S.E."/>
            <person name="Zhang R."/>
            <person name="Shen Q."/>
            <person name="Freitag M."/>
            <person name="Kubicek C.P."/>
            <person name="Druzhinina I.S."/>
        </authorList>
    </citation>
    <scope>NUCLEOTIDE SEQUENCE [LARGE SCALE GENOMIC DNA]</scope>
    <source>
        <strain evidence="7 8">CBS 125925</strain>
    </source>
</reference>
<dbReference type="NCBIfam" id="TIGR00421">
    <property type="entry name" value="ubiX_pad"/>
    <property type="match status" value="1"/>
</dbReference>
<dbReference type="InterPro" id="IPR003382">
    <property type="entry name" value="Flavoprotein"/>
</dbReference>
<keyword evidence="5" id="KW-0732">Signal</keyword>
<evidence type="ECO:0000256" key="2">
    <source>
        <dbReference type="ARBA" id="ARBA00022630"/>
    </source>
</evidence>
<dbReference type="SUPFAM" id="SSF52507">
    <property type="entry name" value="Homo-oligomeric flavin-containing Cys decarboxylases, HFCD"/>
    <property type="match status" value="1"/>
</dbReference>
<sequence length="171" mass="18306">MTGASGAILGVRVLMALGHLNVETHLIMSNGPGTRSTPRSSAGILQSYINYAQHVYDIDDMEAGIASGSFRIDGMIVVPCSMKTLAGIHNGLSRRRLVLVTRETPLSEIHLRNMLGVTRPGAVVFPPAPAFYTGQTSVDGLVNRSVARMLQLFDLYTKGAESCDLGYGNVN</sequence>
<evidence type="ECO:0000256" key="1">
    <source>
        <dbReference type="ARBA" id="ARBA00022602"/>
    </source>
</evidence>
<dbReference type="InterPro" id="IPR004507">
    <property type="entry name" value="UbiX-like"/>
</dbReference>
<dbReference type="InterPro" id="IPR036551">
    <property type="entry name" value="Flavin_trans-like"/>
</dbReference>